<dbReference type="PANTHER" id="PTHR38926">
    <property type="entry name" value="F-BOX DOMAIN CONTAINING PROTEIN, EXPRESSED"/>
    <property type="match status" value="1"/>
</dbReference>
<protein>
    <submittedName>
        <fullName evidence="1">Uncharacterized protein</fullName>
    </submittedName>
</protein>
<dbReference type="AlphaFoldDB" id="A0A6A4I137"/>
<sequence length="507" mass="57865">MAQYLQSRIEDPIWLEPSDISFLRTSQISELTHAKLVEIASLRNVLAPVRRVPLEILTEIFELVSKDPRWKIVPHMFILSSVCMAWRKAAHATPRLWSTLDISFEVFVLGPEFTWVEDWITRSQTVPLDLYLEFSWECDEFPDVQKQRGKKFLEHILSQFGHKVRLLDVTGRPSSFLPILNLSPSSSLSSLEEMYFSICEDASDDSTGALEDLFPQKAEVFLGAPKLRQVVLNRGYLLELLALPAEQLTSLKVNEEEFHFDTVMFVDILLPRCKQLVSLEIYLPSETFIGLTPKLLILLPALRSLEVYNVYDAAENILRCITAPLLERLSISCHDEIDEIDLDSFLMDMAKFQRRSSTALSSLVFYLASKNRKRNFAEKLIAVLSLFPAIRSLEIHPPWDVNALVQAMTCNHRNHVLPNLRDLVLFGYLNNHDNRNEEDCCLSVSGLKSMVLSRWWPDDSGSKVTLRGFHVSELTGDIAHLSALSGLVLDYYAPHKEYELPGEIPCT</sequence>
<dbReference type="Proteomes" id="UP000799118">
    <property type="component" value="Unassembled WGS sequence"/>
</dbReference>
<dbReference type="InterPro" id="IPR032675">
    <property type="entry name" value="LRR_dom_sf"/>
</dbReference>
<organism evidence="1 2">
    <name type="scientific">Gymnopus androsaceus JB14</name>
    <dbReference type="NCBI Taxonomy" id="1447944"/>
    <lineage>
        <taxon>Eukaryota</taxon>
        <taxon>Fungi</taxon>
        <taxon>Dikarya</taxon>
        <taxon>Basidiomycota</taxon>
        <taxon>Agaricomycotina</taxon>
        <taxon>Agaricomycetes</taxon>
        <taxon>Agaricomycetidae</taxon>
        <taxon>Agaricales</taxon>
        <taxon>Marasmiineae</taxon>
        <taxon>Omphalotaceae</taxon>
        <taxon>Gymnopus</taxon>
    </lineage>
</organism>
<dbReference type="Gene3D" id="3.80.10.10">
    <property type="entry name" value="Ribonuclease Inhibitor"/>
    <property type="match status" value="1"/>
</dbReference>
<evidence type="ECO:0000313" key="1">
    <source>
        <dbReference type="EMBL" id="KAE9404459.1"/>
    </source>
</evidence>
<dbReference type="EMBL" id="ML769416">
    <property type="protein sequence ID" value="KAE9404459.1"/>
    <property type="molecule type" value="Genomic_DNA"/>
</dbReference>
<name>A0A6A4I137_9AGAR</name>
<keyword evidence="2" id="KW-1185">Reference proteome</keyword>
<evidence type="ECO:0000313" key="2">
    <source>
        <dbReference type="Proteomes" id="UP000799118"/>
    </source>
</evidence>
<reference evidence="1" key="1">
    <citation type="journal article" date="2019" name="Environ. Microbiol.">
        <title>Fungal ecological strategies reflected in gene transcription - a case study of two litter decomposers.</title>
        <authorList>
            <person name="Barbi F."/>
            <person name="Kohler A."/>
            <person name="Barry K."/>
            <person name="Baskaran P."/>
            <person name="Daum C."/>
            <person name="Fauchery L."/>
            <person name="Ihrmark K."/>
            <person name="Kuo A."/>
            <person name="LaButti K."/>
            <person name="Lipzen A."/>
            <person name="Morin E."/>
            <person name="Grigoriev I.V."/>
            <person name="Henrissat B."/>
            <person name="Lindahl B."/>
            <person name="Martin F."/>
        </authorList>
    </citation>
    <scope>NUCLEOTIDE SEQUENCE</scope>
    <source>
        <strain evidence="1">JB14</strain>
    </source>
</reference>
<dbReference type="PANTHER" id="PTHR38926:SF5">
    <property type="entry name" value="F-BOX AND LEUCINE-RICH REPEAT PROTEIN 6"/>
    <property type="match status" value="1"/>
</dbReference>
<gene>
    <name evidence="1" type="ORF">BT96DRAFT_916810</name>
</gene>
<proteinExistence type="predicted"/>
<accession>A0A6A4I137</accession>
<dbReference type="OrthoDB" id="2269034at2759"/>